<evidence type="ECO:0000313" key="5">
    <source>
        <dbReference type="EMBL" id="KAK6537365.1"/>
    </source>
</evidence>
<feature type="region of interest" description="Disordered" evidence="1">
    <location>
        <begin position="128"/>
        <end position="222"/>
    </location>
</feature>
<feature type="compositionally biased region" description="Low complexity" evidence="1">
    <location>
        <begin position="312"/>
        <end position="323"/>
    </location>
</feature>
<proteinExistence type="predicted"/>
<keyword evidence="3" id="KW-0732">Signal</keyword>
<feature type="domain" description="DUF7707" evidence="4">
    <location>
        <begin position="25"/>
        <end position="120"/>
    </location>
</feature>
<keyword evidence="2" id="KW-1133">Transmembrane helix</keyword>
<evidence type="ECO:0000256" key="3">
    <source>
        <dbReference type="SAM" id="SignalP"/>
    </source>
</evidence>
<evidence type="ECO:0000256" key="1">
    <source>
        <dbReference type="SAM" id="MobiDB-lite"/>
    </source>
</evidence>
<keyword evidence="6" id="KW-1185">Reference proteome</keyword>
<comment type="caution">
    <text evidence="5">The sequence shown here is derived from an EMBL/GenBank/DDBJ whole genome shotgun (WGS) entry which is preliminary data.</text>
</comment>
<dbReference type="Proteomes" id="UP001365542">
    <property type="component" value="Unassembled WGS sequence"/>
</dbReference>
<dbReference type="EMBL" id="JAVHJO010000009">
    <property type="protein sequence ID" value="KAK6537365.1"/>
    <property type="molecule type" value="Genomic_DNA"/>
</dbReference>
<evidence type="ECO:0000256" key="2">
    <source>
        <dbReference type="SAM" id="Phobius"/>
    </source>
</evidence>
<protein>
    <recommendedName>
        <fullName evidence="4">DUF7707 domain-containing protein</fullName>
    </recommendedName>
</protein>
<feature type="transmembrane region" description="Helical" evidence="2">
    <location>
        <begin position="230"/>
        <end position="251"/>
    </location>
</feature>
<feature type="region of interest" description="Disordered" evidence="1">
    <location>
        <begin position="311"/>
        <end position="333"/>
    </location>
</feature>
<sequence>MHFLPTLYAYGLLLLLLPPINGQTSIDPNSVTPTDREAWCNSQKQSCVLACPDTQTSSNSCDANDLTYSCVCEDGSTPDLSQYSGTLPYFICQEWKAQCIDAGANNLEAESSCAAVTCGAAALTTGGGGAGAVGSTSTTNPSAGVTPAPGTSSSTPATQTTSPPSSTTTPPSSTNPVDNQSSSSSAGSSSSSSSSSSSPTGTSPTTTGGGGGDGGDNTPSTGKKGLSTGAIAGIAVGIGVPVLGGLLFLAYRWGGRRATLPPPPPNMPPAAGVDGWGKYNPQWQGQGGNENAGGGADPGIGIGNEVGGIEGGYTSYGQSQGGYNNNYHNGRFS</sequence>
<dbReference type="PANTHER" id="PTHR38118">
    <property type="entry name" value="ANCHORED CELL WALL PROTEIN 11-RELATED"/>
    <property type="match status" value="1"/>
</dbReference>
<dbReference type="Pfam" id="PF24808">
    <property type="entry name" value="DUF7707"/>
    <property type="match status" value="1"/>
</dbReference>
<feature type="compositionally biased region" description="Low complexity" evidence="1">
    <location>
        <begin position="146"/>
        <end position="206"/>
    </location>
</feature>
<reference evidence="5 6" key="1">
    <citation type="submission" date="2019-10" db="EMBL/GenBank/DDBJ databases">
        <authorList>
            <person name="Palmer J.M."/>
        </authorList>
    </citation>
    <scope>NUCLEOTIDE SEQUENCE [LARGE SCALE GENOMIC DNA]</scope>
    <source>
        <strain evidence="5 6">TWF694</strain>
    </source>
</reference>
<dbReference type="AlphaFoldDB" id="A0AAV9X5J3"/>
<feature type="signal peptide" evidence="3">
    <location>
        <begin position="1"/>
        <end position="22"/>
    </location>
</feature>
<dbReference type="InterPro" id="IPR056124">
    <property type="entry name" value="DUF7707"/>
</dbReference>
<evidence type="ECO:0000259" key="4">
    <source>
        <dbReference type="Pfam" id="PF24808"/>
    </source>
</evidence>
<feature type="chain" id="PRO_5043743281" description="DUF7707 domain-containing protein" evidence="3">
    <location>
        <begin position="23"/>
        <end position="333"/>
    </location>
</feature>
<feature type="compositionally biased region" description="Polar residues" evidence="1">
    <location>
        <begin position="324"/>
        <end position="333"/>
    </location>
</feature>
<evidence type="ECO:0000313" key="6">
    <source>
        <dbReference type="Proteomes" id="UP001365542"/>
    </source>
</evidence>
<keyword evidence="2" id="KW-0812">Transmembrane</keyword>
<dbReference type="PANTHER" id="PTHR38118:SF2">
    <property type="entry name" value="CDP-ALCOHOL PHOSPHATIDYLTRANSFERASE PROTEIN"/>
    <property type="match status" value="1"/>
</dbReference>
<organism evidence="5 6">
    <name type="scientific">Orbilia ellipsospora</name>
    <dbReference type="NCBI Taxonomy" id="2528407"/>
    <lineage>
        <taxon>Eukaryota</taxon>
        <taxon>Fungi</taxon>
        <taxon>Dikarya</taxon>
        <taxon>Ascomycota</taxon>
        <taxon>Pezizomycotina</taxon>
        <taxon>Orbiliomycetes</taxon>
        <taxon>Orbiliales</taxon>
        <taxon>Orbiliaceae</taxon>
        <taxon>Orbilia</taxon>
    </lineage>
</organism>
<keyword evidence="2" id="KW-0472">Membrane</keyword>
<name>A0AAV9X5J3_9PEZI</name>
<accession>A0AAV9X5J3</accession>
<gene>
    <name evidence="5" type="ORF">TWF694_011557</name>
</gene>